<dbReference type="InParanoid" id="M7XD80"/>
<evidence type="ECO:0000313" key="1">
    <source>
        <dbReference type="EMBL" id="EMS35380.1"/>
    </source>
</evidence>
<dbReference type="Proteomes" id="UP000010953">
    <property type="component" value="Unassembled WGS sequence"/>
</dbReference>
<dbReference type="EMBL" id="AMZY02000001">
    <property type="protein sequence ID" value="EMS35380.1"/>
    <property type="molecule type" value="Genomic_DNA"/>
</dbReference>
<evidence type="ECO:0000313" key="2">
    <source>
        <dbReference type="Proteomes" id="UP000010953"/>
    </source>
</evidence>
<sequence length="37" mass="4370">MLMDLLLLLPAKAVIFILIYLKMEKLIFSGWTEIYPE</sequence>
<proteinExistence type="predicted"/>
<gene>
    <name evidence="1" type="ORF">C943_00153</name>
</gene>
<keyword evidence="2" id="KW-1185">Reference proteome</keyword>
<dbReference type="AlphaFoldDB" id="M7XD80"/>
<reference evidence="1" key="1">
    <citation type="submission" date="2013-01" db="EMBL/GenBank/DDBJ databases">
        <title>Genome assembly of Mariniradius saccharolyticus AK6.</title>
        <authorList>
            <person name="Vaidya B."/>
            <person name="Khatri I."/>
            <person name="Tanuku N.R.S."/>
            <person name="Subramanian S."/>
            <person name="Pinnaka A."/>
        </authorList>
    </citation>
    <scope>NUCLEOTIDE SEQUENCE [LARGE SCALE GENOMIC DNA]</scope>
    <source>
        <strain evidence="1">AK6</strain>
    </source>
</reference>
<protein>
    <submittedName>
        <fullName evidence="1">Uncharacterized protein</fullName>
    </submittedName>
</protein>
<accession>M7XD80</accession>
<comment type="caution">
    <text evidence="1">The sequence shown here is derived from an EMBL/GenBank/DDBJ whole genome shotgun (WGS) entry which is preliminary data.</text>
</comment>
<organism evidence="1 2">
    <name type="scientific">Mariniradius saccharolyticus AK6</name>
    <dbReference type="NCBI Taxonomy" id="1239962"/>
    <lineage>
        <taxon>Bacteria</taxon>
        <taxon>Pseudomonadati</taxon>
        <taxon>Bacteroidota</taxon>
        <taxon>Cytophagia</taxon>
        <taxon>Cytophagales</taxon>
        <taxon>Cyclobacteriaceae</taxon>
        <taxon>Mariniradius</taxon>
    </lineage>
</organism>
<name>M7XD80_9BACT</name>